<evidence type="ECO:0000313" key="1">
    <source>
        <dbReference type="EMBL" id="KAJ0045429.1"/>
    </source>
</evidence>
<comment type="caution">
    <text evidence="1">The sequence shown here is derived from an EMBL/GenBank/DDBJ whole genome shotgun (WGS) entry which is preliminary data.</text>
</comment>
<name>A0ACC0Z3P4_9ROSI</name>
<dbReference type="Proteomes" id="UP001163603">
    <property type="component" value="Chromosome 3"/>
</dbReference>
<gene>
    <name evidence="1" type="ORF">Pint_06279</name>
</gene>
<reference evidence="2" key="1">
    <citation type="journal article" date="2023" name="G3 (Bethesda)">
        <title>Genome assembly and association tests identify interacting loci associated with vigor, precocity, and sex in interspecific pistachio rootstocks.</title>
        <authorList>
            <person name="Palmer W."/>
            <person name="Jacygrad E."/>
            <person name="Sagayaradj S."/>
            <person name="Cavanaugh K."/>
            <person name="Han R."/>
            <person name="Bertier L."/>
            <person name="Beede B."/>
            <person name="Kafkas S."/>
            <person name="Golino D."/>
            <person name="Preece J."/>
            <person name="Michelmore R."/>
        </authorList>
    </citation>
    <scope>NUCLEOTIDE SEQUENCE [LARGE SCALE GENOMIC DNA]</scope>
</reference>
<proteinExistence type="predicted"/>
<evidence type="ECO:0000313" key="2">
    <source>
        <dbReference type="Proteomes" id="UP001163603"/>
    </source>
</evidence>
<organism evidence="1 2">
    <name type="scientific">Pistacia integerrima</name>
    <dbReference type="NCBI Taxonomy" id="434235"/>
    <lineage>
        <taxon>Eukaryota</taxon>
        <taxon>Viridiplantae</taxon>
        <taxon>Streptophyta</taxon>
        <taxon>Embryophyta</taxon>
        <taxon>Tracheophyta</taxon>
        <taxon>Spermatophyta</taxon>
        <taxon>Magnoliopsida</taxon>
        <taxon>eudicotyledons</taxon>
        <taxon>Gunneridae</taxon>
        <taxon>Pentapetalae</taxon>
        <taxon>rosids</taxon>
        <taxon>malvids</taxon>
        <taxon>Sapindales</taxon>
        <taxon>Anacardiaceae</taxon>
        <taxon>Pistacia</taxon>
    </lineage>
</organism>
<keyword evidence="2" id="KW-1185">Reference proteome</keyword>
<dbReference type="EMBL" id="CM047738">
    <property type="protein sequence ID" value="KAJ0045429.1"/>
    <property type="molecule type" value="Genomic_DNA"/>
</dbReference>
<protein>
    <submittedName>
        <fullName evidence="1">Uncharacterized protein</fullName>
    </submittedName>
</protein>
<sequence length="57" mass="6721">MNMVRLYCQLYKGRGTGDPQNDWVEIIGNDRGNKTTLSYVAFTEVISDYWLMQKVDW</sequence>
<accession>A0ACC0Z3P4</accession>